<evidence type="ECO:0000313" key="2">
    <source>
        <dbReference type="EMBL" id="MBC5650995.1"/>
    </source>
</evidence>
<feature type="transmembrane region" description="Helical" evidence="1">
    <location>
        <begin position="62"/>
        <end position="83"/>
    </location>
</feature>
<gene>
    <name evidence="2" type="ORF">H8S54_07735</name>
</gene>
<evidence type="ECO:0000256" key="1">
    <source>
        <dbReference type="SAM" id="Phobius"/>
    </source>
</evidence>
<sequence length="86" mass="9495">MWNLGRRTSHRKAALAEGYMDVVQEKDSTKKFSGSTAMVLGIFITLEIMIGGAMIFNYDFHGADIIALLFAFMVLYSGVVAVLTDK</sequence>
<feature type="transmembrane region" description="Helical" evidence="1">
    <location>
        <begin position="36"/>
        <end position="56"/>
    </location>
</feature>
<reference evidence="2 3" key="1">
    <citation type="submission" date="2020-08" db="EMBL/GenBank/DDBJ databases">
        <title>Genome public.</title>
        <authorList>
            <person name="Liu C."/>
            <person name="Sun Q."/>
        </authorList>
    </citation>
    <scope>NUCLEOTIDE SEQUENCE [LARGE SCALE GENOMIC DNA]</scope>
    <source>
        <strain evidence="2 3">BX17</strain>
    </source>
</reference>
<keyword evidence="3" id="KW-1185">Reference proteome</keyword>
<comment type="caution">
    <text evidence="2">The sequence shown here is derived from an EMBL/GenBank/DDBJ whole genome shotgun (WGS) entry which is preliminary data.</text>
</comment>
<accession>A0A8I0AAF7</accession>
<dbReference type="RefSeq" id="WP_021925934.1">
    <property type="nucleotide sequence ID" value="NZ_JACOOT010000017.1"/>
</dbReference>
<keyword evidence="1" id="KW-0812">Transmembrane</keyword>
<evidence type="ECO:0000313" key="3">
    <source>
        <dbReference type="Proteomes" id="UP000652847"/>
    </source>
</evidence>
<protein>
    <submittedName>
        <fullName evidence="2">Uncharacterized protein</fullName>
    </submittedName>
</protein>
<organism evidence="2 3">
    <name type="scientific">Blautia segnis</name>
    <dbReference type="NCBI Taxonomy" id="2763030"/>
    <lineage>
        <taxon>Bacteria</taxon>
        <taxon>Bacillati</taxon>
        <taxon>Bacillota</taxon>
        <taxon>Clostridia</taxon>
        <taxon>Lachnospirales</taxon>
        <taxon>Lachnospiraceae</taxon>
        <taxon>Blautia</taxon>
    </lineage>
</organism>
<dbReference type="Proteomes" id="UP000652847">
    <property type="component" value="Unassembled WGS sequence"/>
</dbReference>
<keyword evidence="1" id="KW-1133">Transmembrane helix</keyword>
<proteinExistence type="predicted"/>
<dbReference type="AlphaFoldDB" id="A0A8I0AAF7"/>
<dbReference type="EMBL" id="JACOOT010000017">
    <property type="protein sequence ID" value="MBC5650995.1"/>
    <property type="molecule type" value="Genomic_DNA"/>
</dbReference>
<name>A0A8I0AAF7_9FIRM</name>
<keyword evidence="1" id="KW-0472">Membrane</keyword>